<dbReference type="RefSeq" id="WP_157359622.1">
    <property type="nucleotide sequence ID" value="NZ_CP011371.1"/>
</dbReference>
<dbReference type="EMBL" id="CP011371">
    <property type="protein sequence ID" value="AKJ27728.1"/>
    <property type="molecule type" value="Genomic_DNA"/>
</dbReference>
<protein>
    <recommendedName>
        <fullName evidence="5">DUF4124 domain-containing protein</fullName>
    </recommendedName>
</protein>
<evidence type="ECO:0008006" key="5">
    <source>
        <dbReference type="Google" id="ProtNLM"/>
    </source>
</evidence>
<feature type="compositionally biased region" description="Basic residues" evidence="1">
    <location>
        <begin position="113"/>
        <end position="122"/>
    </location>
</feature>
<dbReference type="OrthoDB" id="9154761at2"/>
<feature type="signal peptide" evidence="2">
    <location>
        <begin position="1"/>
        <end position="25"/>
    </location>
</feature>
<keyword evidence="4" id="KW-1185">Reference proteome</keyword>
<dbReference type="KEGG" id="pbh:AAW51_1037"/>
<reference evidence="3 4" key="1">
    <citation type="submission" date="2015-05" db="EMBL/GenBank/DDBJ databases">
        <authorList>
            <person name="Tang B."/>
            <person name="Yu Y."/>
        </authorList>
    </citation>
    <scope>NUCLEOTIDE SEQUENCE [LARGE SCALE GENOMIC DNA]</scope>
    <source>
        <strain evidence="3 4">DSM 7029</strain>
    </source>
</reference>
<gene>
    <name evidence="3" type="ORF">AAW51_1037</name>
</gene>
<accession>A0A0G3BIA8</accession>
<dbReference type="STRING" id="413882.AAW51_1037"/>
<proteinExistence type="predicted"/>
<feature type="compositionally biased region" description="Basic and acidic residues" evidence="1">
    <location>
        <begin position="66"/>
        <end position="78"/>
    </location>
</feature>
<evidence type="ECO:0000313" key="3">
    <source>
        <dbReference type="EMBL" id="AKJ27728.1"/>
    </source>
</evidence>
<evidence type="ECO:0000313" key="4">
    <source>
        <dbReference type="Proteomes" id="UP000035352"/>
    </source>
</evidence>
<keyword evidence="2" id="KW-0732">Signal</keyword>
<feature type="chain" id="PRO_5005183938" description="DUF4124 domain-containing protein" evidence="2">
    <location>
        <begin position="26"/>
        <end position="147"/>
    </location>
</feature>
<evidence type="ECO:0000256" key="1">
    <source>
        <dbReference type="SAM" id="MobiDB-lite"/>
    </source>
</evidence>
<feature type="region of interest" description="Disordered" evidence="1">
    <location>
        <begin position="46"/>
        <end position="147"/>
    </location>
</feature>
<evidence type="ECO:0000256" key="2">
    <source>
        <dbReference type="SAM" id="SignalP"/>
    </source>
</evidence>
<dbReference type="AlphaFoldDB" id="A0A0G3BIA8"/>
<dbReference type="Proteomes" id="UP000035352">
    <property type="component" value="Chromosome"/>
</dbReference>
<sequence>MTLRPLPPLPLLLPILLWFPLAAPAAGTTVYRCGNSYSEQPCEQGRVVPLVEGPSEAQRAQAQQNGERDAQLAEELQRRRLHHEAQPVASGGIRFVPRTEEASSGDGKPSDKQKRKQKRGKRREAAGRQSDDDFEAIVPGAAGKTRH</sequence>
<name>A0A0G3BIA8_9BURK</name>
<organism evidence="3 4">
    <name type="scientific">Caldimonas brevitalea</name>
    <dbReference type="NCBI Taxonomy" id="413882"/>
    <lineage>
        <taxon>Bacteria</taxon>
        <taxon>Pseudomonadati</taxon>
        <taxon>Pseudomonadota</taxon>
        <taxon>Betaproteobacteria</taxon>
        <taxon>Burkholderiales</taxon>
        <taxon>Sphaerotilaceae</taxon>
        <taxon>Caldimonas</taxon>
    </lineage>
</organism>